<evidence type="ECO:0000256" key="2">
    <source>
        <dbReference type="SAM" id="MobiDB-lite"/>
    </source>
</evidence>
<keyword evidence="1" id="KW-0808">Transferase</keyword>
<feature type="region of interest" description="Disordered" evidence="2">
    <location>
        <begin position="1"/>
        <end position="22"/>
    </location>
</feature>
<dbReference type="Pfam" id="PF08540">
    <property type="entry name" value="HMG_CoA_synt_C"/>
    <property type="match status" value="1"/>
</dbReference>
<dbReference type="Gene3D" id="3.40.47.10">
    <property type="match status" value="1"/>
</dbReference>
<organism evidence="4 5">
    <name type="scientific">Obba rivulosa</name>
    <dbReference type="NCBI Taxonomy" id="1052685"/>
    <lineage>
        <taxon>Eukaryota</taxon>
        <taxon>Fungi</taxon>
        <taxon>Dikarya</taxon>
        <taxon>Basidiomycota</taxon>
        <taxon>Agaricomycotina</taxon>
        <taxon>Agaricomycetes</taxon>
        <taxon>Polyporales</taxon>
        <taxon>Gelatoporiaceae</taxon>
        <taxon>Obba</taxon>
    </lineage>
</organism>
<dbReference type="EMBL" id="KV722384">
    <property type="protein sequence ID" value="OCH91531.1"/>
    <property type="molecule type" value="Genomic_DNA"/>
</dbReference>
<keyword evidence="5" id="KW-1185">Reference proteome</keyword>
<dbReference type="GO" id="GO:0006696">
    <property type="term" value="P:ergosterol biosynthetic process"/>
    <property type="evidence" value="ECO:0007669"/>
    <property type="project" value="TreeGrafter"/>
</dbReference>
<reference evidence="4 5" key="1">
    <citation type="submission" date="2016-07" db="EMBL/GenBank/DDBJ databases">
        <title>Draft genome of the white-rot fungus Obba rivulosa 3A-2.</title>
        <authorList>
            <consortium name="DOE Joint Genome Institute"/>
            <person name="Miettinen O."/>
            <person name="Riley R."/>
            <person name="Acob R."/>
            <person name="Barry K."/>
            <person name="Cullen D."/>
            <person name="De Vries R."/>
            <person name="Hainaut M."/>
            <person name="Hatakka A."/>
            <person name="Henrissat B."/>
            <person name="Hilden K."/>
            <person name="Kuo R."/>
            <person name="Labutti K."/>
            <person name="Lipzen A."/>
            <person name="Makela M.R."/>
            <person name="Sandor L."/>
            <person name="Spatafora J.W."/>
            <person name="Grigoriev I.V."/>
            <person name="Hibbett D.S."/>
        </authorList>
    </citation>
    <scope>NUCLEOTIDE SEQUENCE [LARGE SCALE GENOMIC DNA]</scope>
    <source>
        <strain evidence="4 5">3A-2</strain>
    </source>
</reference>
<evidence type="ECO:0000256" key="1">
    <source>
        <dbReference type="ARBA" id="ARBA00022679"/>
    </source>
</evidence>
<dbReference type="PANTHER" id="PTHR43323:SF2">
    <property type="entry name" value="HYDROXYMETHYLGLUTARYL-COA SYNTHASE"/>
    <property type="match status" value="1"/>
</dbReference>
<feature type="domain" description="Hydroxymethylglutaryl-coenzyme A synthase C-terminal" evidence="3">
    <location>
        <begin position="28"/>
        <end position="81"/>
    </location>
</feature>
<dbReference type="GO" id="GO:0006084">
    <property type="term" value="P:acetyl-CoA metabolic process"/>
    <property type="evidence" value="ECO:0007669"/>
    <property type="project" value="InterPro"/>
</dbReference>
<protein>
    <recommendedName>
        <fullName evidence="3">Hydroxymethylglutaryl-coenzyme A synthase C-terminal domain-containing protein</fullName>
    </recommendedName>
</protein>
<dbReference type="OrthoDB" id="1269963at2759"/>
<accession>A0A8E2AV47</accession>
<dbReference type="PANTHER" id="PTHR43323">
    <property type="entry name" value="3-HYDROXY-3-METHYLGLUTARYL COENZYME A SYNTHASE"/>
    <property type="match status" value="1"/>
</dbReference>
<dbReference type="InterPro" id="IPR013746">
    <property type="entry name" value="HMG_CoA_synt_C_dom"/>
</dbReference>
<name>A0A8E2AV47_9APHY</name>
<evidence type="ECO:0000259" key="3">
    <source>
        <dbReference type="Pfam" id="PF08540"/>
    </source>
</evidence>
<dbReference type="GO" id="GO:0010142">
    <property type="term" value="P:farnesyl diphosphate biosynthetic process, mevalonate pathway"/>
    <property type="evidence" value="ECO:0007669"/>
    <property type="project" value="InterPro"/>
</dbReference>
<evidence type="ECO:0000313" key="4">
    <source>
        <dbReference type="EMBL" id="OCH91531.1"/>
    </source>
</evidence>
<dbReference type="GO" id="GO:0004421">
    <property type="term" value="F:hydroxymethylglutaryl-CoA synthase activity"/>
    <property type="evidence" value="ECO:0007669"/>
    <property type="project" value="InterPro"/>
</dbReference>
<dbReference type="InterPro" id="IPR016039">
    <property type="entry name" value="Thiolase-like"/>
</dbReference>
<proteinExistence type="predicted"/>
<dbReference type="Proteomes" id="UP000250043">
    <property type="component" value="Unassembled WGS sequence"/>
</dbReference>
<gene>
    <name evidence="4" type="ORF">OBBRIDRAFT_834184</name>
</gene>
<evidence type="ECO:0000313" key="5">
    <source>
        <dbReference type="Proteomes" id="UP000250043"/>
    </source>
</evidence>
<sequence length="86" mass="9578">MSGCMSYSAGAAPDSHFPKRQAELERGGRKVVLCQEYVDALKLHEKNHNAGSYVPQGALENIWPGGYYLESIDAKYRRKYGCLPKA</sequence>
<dbReference type="AlphaFoldDB" id="A0A8E2AV47"/>